<keyword evidence="2" id="KW-1185">Reference proteome</keyword>
<dbReference type="RefSeq" id="XP_028867686.1">
    <property type="nucleotide sequence ID" value="XM_029011853.1"/>
</dbReference>
<dbReference type="EMBL" id="BDSA01000003">
    <property type="protein sequence ID" value="GBE61443.1"/>
    <property type="molecule type" value="Genomic_DNA"/>
</dbReference>
<evidence type="ECO:0000313" key="1">
    <source>
        <dbReference type="EMBL" id="GBE61443.1"/>
    </source>
</evidence>
<dbReference type="GeneID" id="39875213"/>
<dbReference type="InterPro" id="IPR016024">
    <property type="entry name" value="ARM-type_fold"/>
</dbReference>
<protein>
    <submittedName>
        <fullName evidence="1">DNA polymerase I, putative</fullName>
    </submittedName>
</protein>
<dbReference type="OrthoDB" id="365469at2759"/>
<reference evidence="1 2" key="1">
    <citation type="journal article" date="2017" name="BMC Genomics">
        <title>Whole-genome assembly of Babesia ovata and comparative genomics between closely related pathogens.</title>
        <authorList>
            <person name="Yamagishi J."/>
            <person name="Asada M."/>
            <person name="Hakimi H."/>
            <person name="Tanaka T.Q."/>
            <person name="Sugimoto C."/>
            <person name="Kawazu S."/>
        </authorList>
    </citation>
    <scope>NUCLEOTIDE SEQUENCE [LARGE SCALE GENOMIC DNA]</scope>
    <source>
        <strain evidence="1 2">Miyake</strain>
    </source>
</reference>
<name>A0A2H6KEM4_9APIC</name>
<comment type="caution">
    <text evidence="1">The sequence shown here is derived from an EMBL/GenBank/DDBJ whole genome shotgun (WGS) entry which is preliminary data.</text>
</comment>
<dbReference type="Proteomes" id="UP000236319">
    <property type="component" value="Unassembled WGS sequence"/>
</dbReference>
<dbReference type="VEuPathDB" id="PiroplasmaDB:BOVATA_029360"/>
<organism evidence="1 2">
    <name type="scientific">Babesia ovata</name>
    <dbReference type="NCBI Taxonomy" id="189622"/>
    <lineage>
        <taxon>Eukaryota</taxon>
        <taxon>Sar</taxon>
        <taxon>Alveolata</taxon>
        <taxon>Apicomplexa</taxon>
        <taxon>Aconoidasida</taxon>
        <taxon>Piroplasmida</taxon>
        <taxon>Babesiidae</taxon>
        <taxon>Babesia</taxon>
    </lineage>
</organism>
<dbReference type="AlphaFoldDB" id="A0A2H6KEM4"/>
<sequence>MRNIRRLIYFTEAIITLQSMLVHGGDCEKIYATSVTMRSLEDTFWDVRKRRKLNDSRIHKPDSLRPSHAYLWGAHPGFTCHLSEVSSSSSGFSKVSRSEGSISSVSSSGFTVITLEEGEIDEKKATVKPATGVIGTKIDNSLDIKTHIDAIKKDVKRLKLLTTLIGARASIPNLLNRGLKIIKRCHQTTCVLASVYMLLKKSGKGNAVVGMITECLTEQFGVITALHAQMLNNDGDDGLKWIIEAAPYSVDMLMTIIPHVINCTLEVKEHKNLVLLFEALVHSTLLKCCSVSDNSEHVARISAVKSIFYILTALLPISPVIVAPTGDALHGDTDTHERSFAMFNLILSDYIQHEEFQASSLSLYQLQCTLGITGPRMWTNGTLSGGLVRKITYRIAYTAVIVGCTKRQFPVGHVDASNYGLDEVARTLSMQMKQNHAKSLGSEITTDEEIQRIWGNAKYWLLSLLEDNSGHVRNTAIRIIRHAVVTVRLAEKDRQHILSLVTDCVSDAITIENAMGVLVAVSHLYPLKDGAVRRISNLTLKGSGVHIRTEIIRLLGHCHFTHKGKETALSVLHNLCEPKNNDEPKAMSVQCATSSIFSDDTEIRFAQVEWPEILKTLANLAHKNVCVASSDFMHQFVKGVHCPATHWIGIILGNVPGFDPKLHFIHALLRSEAAMRFPGIVNIKTTPSETITLVDCGKIFSDFLRFSKHAITIDCLKGKLVYLHIHHLRYIGRIVDIQKVIDTMQNEAKMGTNGDTGKKCQCIDCATDKIIMSSKHKRAFKNVDDDKPCSAYNLMQAAECETGSDESLKALGKQSKVFRAHAVFSYYRNFSQLWTDELEAIDDVDCIAFPSHIGALVVRSFQTNLRNADIILSIRGPTVMGMGRRKGALSLSFRSQCKQGCAIMTKLHITHAIPTVYPIPIKVTALLQGKNVRKVSYPIYVM</sequence>
<proteinExistence type="predicted"/>
<accession>A0A2H6KEM4</accession>
<evidence type="ECO:0000313" key="2">
    <source>
        <dbReference type="Proteomes" id="UP000236319"/>
    </source>
</evidence>
<gene>
    <name evidence="1" type="ORF">BOVATA_029360</name>
</gene>
<dbReference type="SUPFAM" id="SSF48371">
    <property type="entry name" value="ARM repeat"/>
    <property type="match status" value="1"/>
</dbReference>